<evidence type="ECO:0000256" key="1">
    <source>
        <dbReference type="SAM" id="MobiDB-lite"/>
    </source>
</evidence>
<comment type="caution">
    <text evidence="2">The sequence shown here is derived from an EMBL/GenBank/DDBJ whole genome shotgun (WGS) entry which is preliminary data.</text>
</comment>
<evidence type="ECO:0000313" key="2">
    <source>
        <dbReference type="EMBL" id="KAH9372444.1"/>
    </source>
</evidence>
<evidence type="ECO:0000313" key="3">
    <source>
        <dbReference type="Proteomes" id="UP000821853"/>
    </source>
</evidence>
<dbReference type="VEuPathDB" id="VectorBase:HLOH_042431"/>
<gene>
    <name evidence="2" type="ORF">HPB48_012870</name>
</gene>
<dbReference type="Proteomes" id="UP000821853">
    <property type="component" value="Chromosome 4"/>
</dbReference>
<name>A0A9J6GDI2_HAELO</name>
<sequence>MGDLGGGQRNLNESAHEAARGLISRAPSQPPLSQQRAFKDQLQTYNELTKHLLKSTGICAPTERTQQGAVSHSSHVTNGLIPQSLEDEPHRLGLRRNCYVFKV</sequence>
<proteinExistence type="predicted"/>
<organism evidence="2 3">
    <name type="scientific">Haemaphysalis longicornis</name>
    <name type="common">Bush tick</name>
    <dbReference type="NCBI Taxonomy" id="44386"/>
    <lineage>
        <taxon>Eukaryota</taxon>
        <taxon>Metazoa</taxon>
        <taxon>Ecdysozoa</taxon>
        <taxon>Arthropoda</taxon>
        <taxon>Chelicerata</taxon>
        <taxon>Arachnida</taxon>
        <taxon>Acari</taxon>
        <taxon>Parasitiformes</taxon>
        <taxon>Ixodida</taxon>
        <taxon>Ixodoidea</taxon>
        <taxon>Ixodidae</taxon>
        <taxon>Haemaphysalinae</taxon>
        <taxon>Haemaphysalis</taxon>
    </lineage>
</organism>
<keyword evidence="3" id="KW-1185">Reference proteome</keyword>
<dbReference type="AlphaFoldDB" id="A0A9J6GDI2"/>
<feature type="region of interest" description="Disordered" evidence="1">
    <location>
        <begin position="1"/>
        <end position="36"/>
    </location>
</feature>
<reference evidence="2 3" key="1">
    <citation type="journal article" date="2020" name="Cell">
        <title>Large-Scale Comparative Analyses of Tick Genomes Elucidate Their Genetic Diversity and Vector Capacities.</title>
        <authorList>
            <consortium name="Tick Genome and Microbiome Consortium (TIGMIC)"/>
            <person name="Jia N."/>
            <person name="Wang J."/>
            <person name="Shi W."/>
            <person name="Du L."/>
            <person name="Sun Y."/>
            <person name="Zhan W."/>
            <person name="Jiang J.F."/>
            <person name="Wang Q."/>
            <person name="Zhang B."/>
            <person name="Ji P."/>
            <person name="Bell-Sakyi L."/>
            <person name="Cui X.M."/>
            <person name="Yuan T.T."/>
            <person name="Jiang B.G."/>
            <person name="Yang W.F."/>
            <person name="Lam T.T."/>
            <person name="Chang Q.C."/>
            <person name="Ding S.J."/>
            <person name="Wang X.J."/>
            <person name="Zhu J.G."/>
            <person name="Ruan X.D."/>
            <person name="Zhao L."/>
            <person name="Wei J.T."/>
            <person name="Ye R.Z."/>
            <person name="Que T.C."/>
            <person name="Du C.H."/>
            <person name="Zhou Y.H."/>
            <person name="Cheng J.X."/>
            <person name="Dai P.F."/>
            <person name="Guo W.B."/>
            <person name="Han X.H."/>
            <person name="Huang E.J."/>
            <person name="Li L.F."/>
            <person name="Wei W."/>
            <person name="Gao Y.C."/>
            <person name="Liu J.Z."/>
            <person name="Shao H.Z."/>
            <person name="Wang X."/>
            <person name="Wang C.C."/>
            <person name="Yang T.C."/>
            <person name="Huo Q.B."/>
            <person name="Li W."/>
            <person name="Chen H.Y."/>
            <person name="Chen S.E."/>
            <person name="Zhou L.G."/>
            <person name="Ni X.B."/>
            <person name="Tian J.H."/>
            <person name="Sheng Y."/>
            <person name="Liu T."/>
            <person name="Pan Y.S."/>
            <person name="Xia L.Y."/>
            <person name="Li J."/>
            <person name="Zhao F."/>
            <person name="Cao W.C."/>
        </authorList>
    </citation>
    <scope>NUCLEOTIDE SEQUENCE [LARGE SCALE GENOMIC DNA]</scope>
    <source>
        <strain evidence="2">HaeL-2018</strain>
    </source>
</reference>
<dbReference type="EMBL" id="JABSTR010000006">
    <property type="protein sequence ID" value="KAH9372444.1"/>
    <property type="molecule type" value="Genomic_DNA"/>
</dbReference>
<protein>
    <submittedName>
        <fullName evidence="2">Uncharacterized protein</fullName>
    </submittedName>
</protein>
<accession>A0A9J6GDI2</accession>